<feature type="compositionally biased region" description="Basic and acidic residues" evidence="1">
    <location>
        <begin position="51"/>
        <end position="68"/>
    </location>
</feature>
<reference evidence="2 3" key="1">
    <citation type="submission" date="2013-07" db="EMBL/GenBank/DDBJ databases">
        <title>The Genome Sequence of Cryptococcus heveanensis BCC8398.</title>
        <authorList>
            <consortium name="The Broad Institute Genome Sequencing Platform"/>
            <person name="Cuomo C."/>
            <person name="Litvintseva A."/>
            <person name="Chen Y."/>
            <person name="Heitman J."/>
            <person name="Sun S."/>
            <person name="Springer D."/>
            <person name="Dromer F."/>
            <person name="Young S.K."/>
            <person name="Zeng Q."/>
            <person name="Gargeya S."/>
            <person name="Fitzgerald M."/>
            <person name="Abouelleil A."/>
            <person name="Alvarado L."/>
            <person name="Berlin A.M."/>
            <person name="Chapman S.B."/>
            <person name="Dewar J."/>
            <person name="Goldberg J."/>
            <person name="Griggs A."/>
            <person name="Gujja S."/>
            <person name="Hansen M."/>
            <person name="Howarth C."/>
            <person name="Imamovic A."/>
            <person name="Larimer J."/>
            <person name="McCowan C."/>
            <person name="Murphy C."/>
            <person name="Pearson M."/>
            <person name="Priest M."/>
            <person name="Roberts A."/>
            <person name="Saif S."/>
            <person name="Shea T."/>
            <person name="Sykes S."/>
            <person name="Wortman J."/>
            <person name="Nusbaum C."/>
            <person name="Birren B."/>
        </authorList>
    </citation>
    <scope>NUCLEOTIDE SEQUENCE [LARGE SCALE GENOMIC DNA]</scope>
    <source>
        <strain evidence="2 3">BCC8398</strain>
    </source>
</reference>
<keyword evidence="3" id="KW-1185">Reference proteome</keyword>
<dbReference type="EMBL" id="KI669498">
    <property type="protein sequence ID" value="OCF35537.1"/>
    <property type="molecule type" value="Genomic_DNA"/>
</dbReference>
<protein>
    <submittedName>
        <fullName evidence="2">Uncharacterized protein</fullName>
    </submittedName>
</protein>
<accession>A0A1B9GWY0</accession>
<feature type="compositionally biased region" description="Pro residues" evidence="1">
    <location>
        <begin position="233"/>
        <end position="242"/>
    </location>
</feature>
<evidence type="ECO:0000313" key="3">
    <source>
        <dbReference type="Proteomes" id="UP000092666"/>
    </source>
</evidence>
<feature type="region of interest" description="Disordered" evidence="1">
    <location>
        <begin position="205"/>
        <end position="249"/>
    </location>
</feature>
<proteinExistence type="predicted"/>
<dbReference type="OrthoDB" id="2565054at2759"/>
<dbReference type="Proteomes" id="UP000092666">
    <property type="component" value="Unassembled WGS sequence"/>
</dbReference>
<evidence type="ECO:0000256" key="1">
    <source>
        <dbReference type="SAM" id="MobiDB-lite"/>
    </source>
</evidence>
<name>A0A1B9GWY0_9TREE</name>
<dbReference type="AlphaFoldDB" id="A0A1B9GWY0"/>
<feature type="region of interest" description="Disordered" evidence="1">
    <location>
        <begin position="159"/>
        <end position="181"/>
    </location>
</feature>
<sequence>MDSSTDSRVRSDSFRPARGHASYDTPQRSREHRRSTSPDWAGYFARTRRQVPRDRTRSPHSRDVRESSSRMPDSRNVGSSSSFNGSPRLHGNSGGERTVELVTPASLPARTKSLSRRLAPRIVSTDIIDLVSDSEPSDEDIVYVGRKSPEAWFPTLARPASPLDAPHIPSPERHDHSRREHGRTCACDMPYDETANLQRLRSNEYSGPLMRSVGNSQVDDGITDRSLRSDTPPDTPPFPSPEPGGTTQDFGQISPYLMLNMFRDDTIRSHRLDALHRNLGLPPVNPEPEYEPMIVGEDLDVSRDQLVYSPLVITDGFQEESHPPWQSAFTHESIVIRDDDPPAMVKHTVAPHADTDDGSEPMDLDLNRTLEHCGALSAELPHVTAVEERAFALILDTQ</sequence>
<reference evidence="3" key="2">
    <citation type="submission" date="2013-12" db="EMBL/GenBank/DDBJ databases">
        <title>Evolution of pathogenesis and genome organization in the Tremellales.</title>
        <authorList>
            <person name="Cuomo C."/>
            <person name="Litvintseva A."/>
            <person name="Heitman J."/>
            <person name="Chen Y."/>
            <person name="Sun S."/>
            <person name="Springer D."/>
            <person name="Dromer F."/>
            <person name="Young S."/>
            <person name="Zeng Q."/>
            <person name="Chapman S."/>
            <person name="Gujja S."/>
            <person name="Saif S."/>
            <person name="Birren B."/>
        </authorList>
    </citation>
    <scope>NUCLEOTIDE SEQUENCE [LARGE SCALE GENOMIC DNA]</scope>
    <source>
        <strain evidence="3">BCC8398</strain>
    </source>
</reference>
<feature type="compositionally biased region" description="Basic and acidic residues" evidence="1">
    <location>
        <begin position="1"/>
        <end position="15"/>
    </location>
</feature>
<gene>
    <name evidence="2" type="ORF">I316_02589</name>
</gene>
<feature type="region of interest" description="Disordered" evidence="1">
    <location>
        <begin position="1"/>
        <end position="104"/>
    </location>
</feature>
<organism evidence="2 3">
    <name type="scientific">Kwoniella heveanensis BCC8398</name>
    <dbReference type="NCBI Taxonomy" id="1296120"/>
    <lineage>
        <taxon>Eukaryota</taxon>
        <taxon>Fungi</taxon>
        <taxon>Dikarya</taxon>
        <taxon>Basidiomycota</taxon>
        <taxon>Agaricomycotina</taxon>
        <taxon>Tremellomycetes</taxon>
        <taxon>Tremellales</taxon>
        <taxon>Cryptococcaceae</taxon>
        <taxon>Kwoniella</taxon>
    </lineage>
</organism>
<feature type="compositionally biased region" description="Polar residues" evidence="1">
    <location>
        <begin position="76"/>
        <end position="85"/>
    </location>
</feature>
<evidence type="ECO:0000313" key="2">
    <source>
        <dbReference type="EMBL" id="OCF35537.1"/>
    </source>
</evidence>